<dbReference type="Proteomes" id="UP000035368">
    <property type="component" value="Chromosome"/>
</dbReference>
<dbReference type="InterPro" id="IPR016185">
    <property type="entry name" value="PreATP-grasp_dom_sf"/>
</dbReference>
<comment type="pathway">
    <text evidence="3 12">Purine metabolism; IMP biosynthesis via de novo pathway; N(1)-(5-phospho-D-ribosyl)glycinamide from 5-phospho-alpha-D-ribose 1-diphosphate: step 2/2.</text>
</comment>
<dbReference type="Pfam" id="PF02844">
    <property type="entry name" value="GARS_N"/>
    <property type="match status" value="1"/>
</dbReference>
<keyword evidence="7 12" id="KW-0658">Purine biosynthesis</keyword>
<dbReference type="InterPro" id="IPR020562">
    <property type="entry name" value="PRibGlycinamide_synth_N"/>
</dbReference>
<dbReference type="KEGG" id="cei:CEPID_10525"/>
<dbReference type="PANTHER" id="PTHR43472">
    <property type="entry name" value="PHOSPHORIBOSYLAMINE--GLYCINE LIGASE"/>
    <property type="match status" value="1"/>
</dbReference>
<evidence type="ECO:0000256" key="3">
    <source>
        <dbReference type="ARBA" id="ARBA00005174"/>
    </source>
</evidence>
<dbReference type="InterPro" id="IPR020560">
    <property type="entry name" value="PRibGlycinamide_synth_C-dom"/>
</dbReference>
<sequence length="529" mass="55524">MGVWDVEPGDDVAGALAIKLADDCLTYPLGDGIEVPPQLRGEIGPLVHFLNRYDQGVSVGQRFDREKGHYLLISVDKASREFTVDNSSKYAAHNSHDSACAVSLAAKLKAMRILVIGSGAREHALLLGMSKDPVVDELHVVPGNAGMEKLATLHEGKVDDSAAMVRLAQEVAADLVVIGPEIPLVAGVSDALRDAGFPVFGPSKAAAQIEGSKAFAKDVMAAAGVKTAHAEMLPVGSSEADIEAALNRFGPIWVVKDDGLAGGKGVVVTEDRAAALAHVHDVHAGGNPVLLESYLDGPEVSLFCLVDHETVVPLLPAQDHKRVRDNDEGPNTGGMGAYTPLPWLPEDGVQRIVDEVCVPVAKEMVRRGTPYQGLLYAGLAWGKDGIAVVEFNCRFGDPETQAVLALLKTPLAQLLHAASTGTLADQPPLEWAPGYALTVVLAAEGYPENPRTGGEITGADHDNVLHAGTSLRDGTLVSSGGRVLNVIGTGETLADARDAAYATLNEISLAGSHFRSDIALPAVEGRIKI</sequence>
<dbReference type="EC" id="6.3.4.13" evidence="4 12"/>
<reference evidence="16 17" key="1">
    <citation type="submission" date="2015-05" db="EMBL/GenBank/DDBJ databases">
        <title>Complete genome sequence of Corynebacterium epidermidicanis DSM 45586, isolated from the skin of a dog suffering from pruritus.</title>
        <authorList>
            <person name="Ruckert C."/>
            <person name="Albersmeier A."/>
            <person name="Winkler A."/>
            <person name="Tauch A."/>
        </authorList>
    </citation>
    <scope>NUCLEOTIDE SEQUENCE [LARGE SCALE GENOMIC DNA]</scope>
    <source>
        <strain evidence="16 17">DSM 45586</strain>
    </source>
</reference>
<dbReference type="Gene3D" id="3.30.470.20">
    <property type="entry name" value="ATP-grasp fold, B domain"/>
    <property type="match status" value="1"/>
</dbReference>
<evidence type="ECO:0000256" key="9">
    <source>
        <dbReference type="ARBA" id="ARBA00038345"/>
    </source>
</evidence>
<evidence type="ECO:0000256" key="10">
    <source>
        <dbReference type="ARBA" id="ARBA00042242"/>
    </source>
</evidence>
<organism evidence="16 17">
    <name type="scientific">Corynebacterium epidermidicanis</name>
    <dbReference type="NCBI Taxonomy" id="1050174"/>
    <lineage>
        <taxon>Bacteria</taxon>
        <taxon>Bacillati</taxon>
        <taxon>Actinomycetota</taxon>
        <taxon>Actinomycetes</taxon>
        <taxon>Mycobacteriales</taxon>
        <taxon>Corynebacteriaceae</taxon>
        <taxon>Corynebacterium</taxon>
    </lineage>
</organism>
<dbReference type="InterPro" id="IPR011054">
    <property type="entry name" value="Rudment_hybrid_motif"/>
</dbReference>
<dbReference type="NCBIfam" id="TIGR00877">
    <property type="entry name" value="purD"/>
    <property type="match status" value="1"/>
</dbReference>
<evidence type="ECO:0000256" key="8">
    <source>
        <dbReference type="ARBA" id="ARBA00022840"/>
    </source>
</evidence>
<comment type="cofactor">
    <cofactor evidence="2">
        <name>Mg(2+)</name>
        <dbReference type="ChEBI" id="CHEBI:18420"/>
    </cofactor>
</comment>
<name>A0A0G3GTQ7_9CORY</name>
<comment type="cofactor">
    <cofactor evidence="1">
        <name>Mn(2+)</name>
        <dbReference type="ChEBI" id="CHEBI:29035"/>
    </cofactor>
</comment>
<gene>
    <name evidence="12 16" type="primary">purD</name>
    <name evidence="16" type="ORF">CEPID_10525</name>
</gene>
<feature type="domain" description="ATP-grasp" evidence="15">
    <location>
        <begin position="217"/>
        <end position="420"/>
    </location>
</feature>
<dbReference type="InterPro" id="IPR013815">
    <property type="entry name" value="ATP_grasp_subdomain_1"/>
</dbReference>
<dbReference type="GO" id="GO:0004637">
    <property type="term" value="F:phosphoribosylamine-glycine ligase activity"/>
    <property type="evidence" value="ECO:0007669"/>
    <property type="project" value="UniProtKB-UniRule"/>
</dbReference>
<dbReference type="SMART" id="SM01209">
    <property type="entry name" value="GARS_A"/>
    <property type="match status" value="1"/>
</dbReference>
<dbReference type="PROSITE" id="PS00184">
    <property type="entry name" value="GARS"/>
    <property type="match status" value="1"/>
</dbReference>
<dbReference type="HAMAP" id="MF_00138">
    <property type="entry name" value="GARS"/>
    <property type="match status" value="1"/>
</dbReference>
<comment type="catalytic activity">
    <reaction evidence="12">
        <text>5-phospho-beta-D-ribosylamine + glycine + ATP = N(1)-(5-phospho-beta-D-ribosyl)glycinamide + ADP + phosphate + H(+)</text>
        <dbReference type="Rhea" id="RHEA:17453"/>
        <dbReference type="ChEBI" id="CHEBI:15378"/>
        <dbReference type="ChEBI" id="CHEBI:30616"/>
        <dbReference type="ChEBI" id="CHEBI:43474"/>
        <dbReference type="ChEBI" id="CHEBI:57305"/>
        <dbReference type="ChEBI" id="CHEBI:58681"/>
        <dbReference type="ChEBI" id="CHEBI:143788"/>
        <dbReference type="ChEBI" id="CHEBI:456216"/>
        <dbReference type="EC" id="6.3.4.13"/>
    </reaction>
</comment>
<keyword evidence="17" id="KW-1185">Reference proteome</keyword>
<dbReference type="PROSITE" id="PS50975">
    <property type="entry name" value="ATP_GRASP"/>
    <property type="match status" value="1"/>
</dbReference>
<evidence type="ECO:0000256" key="14">
    <source>
        <dbReference type="SAM" id="MobiDB-lite"/>
    </source>
</evidence>
<dbReference type="EMBL" id="CP011541">
    <property type="protein sequence ID" value="AKK03935.1"/>
    <property type="molecule type" value="Genomic_DNA"/>
</dbReference>
<evidence type="ECO:0000256" key="1">
    <source>
        <dbReference type="ARBA" id="ARBA00001936"/>
    </source>
</evidence>
<dbReference type="GO" id="GO:0005524">
    <property type="term" value="F:ATP binding"/>
    <property type="evidence" value="ECO:0007669"/>
    <property type="project" value="UniProtKB-UniRule"/>
</dbReference>
<dbReference type="InterPro" id="IPR011761">
    <property type="entry name" value="ATP-grasp"/>
</dbReference>
<evidence type="ECO:0000256" key="2">
    <source>
        <dbReference type="ARBA" id="ARBA00001946"/>
    </source>
</evidence>
<evidence type="ECO:0000256" key="11">
    <source>
        <dbReference type="ARBA" id="ARBA00042864"/>
    </source>
</evidence>
<dbReference type="InterPro" id="IPR000115">
    <property type="entry name" value="PRibGlycinamide_synth"/>
</dbReference>
<dbReference type="InterPro" id="IPR020561">
    <property type="entry name" value="PRibGlycinamid_synth_ATP-grasp"/>
</dbReference>
<proteinExistence type="inferred from homology"/>
<dbReference type="InterPro" id="IPR037123">
    <property type="entry name" value="PRibGlycinamide_synth_C_sf"/>
</dbReference>
<evidence type="ECO:0000256" key="7">
    <source>
        <dbReference type="ARBA" id="ARBA00022755"/>
    </source>
</evidence>
<dbReference type="SUPFAM" id="SSF52440">
    <property type="entry name" value="PreATP-grasp domain"/>
    <property type="match status" value="1"/>
</dbReference>
<evidence type="ECO:0000259" key="15">
    <source>
        <dbReference type="PROSITE" id="PS50975"/>
    </source>
</evidence>
<dbReference type="AlphaFoldDB" id="A0A0G3GTQ7"/>
<dbReference type="Gene3D" id="3.90.600.10">
    <property type="entry name" value="Phosphoribosylglycinamide synthetase, C-terminal domain"/>
    <property type="match status" value="1"/>
</dbReference>
<dbReference type="SUPFAM" id="SSF51246">
    <property type="entry name" value="Rudiment single hybrid motif"/>
    <property type="match status" value="1"/>
</dbReference>
<dbReference type="Gene3D" id="3.40.50.20">
    <property type="match status" value="1"/>
</dbReference>
<protein>
    <recommendedName>
        <fullName evidence="4 12">Phosphoribosylamine--glycine ligase</fullName>
        <ecNumber evidence="4 12">6.3.4.13</ecNumber>
    </recommendedName>
    <alternativeName>
        <fullName evidence="12">GARS</fullName>
    </alternativeName>
    <alternativeName>
        <fullName evidence="10 12">Glycinamide ribonucleotide synthetase</fullName>
    </alternativeName>
    <alternativeName>
        <fullName evidence="11 12">Phosphoribosylglycinamide synthetase</fullName>
    </alternativeName>
</protein>
<dbReference type="GO" id="GO:0009113">
    <property type="term" value="P:purine nucleobase biosynthetic process"/>
    <property type="evidence" value="ECO:0007669"/>
    <property type="project" value="InterPro"/>
</dbReference>
<dbReference type="GO" id="GO:0006189">
    <property type="term" value="P:'de novo' IMP biosynthetic process"/>
    <property type="evidence" value="ECO:0007669"/>
    <property type="project" value="UniProtKB-UniRule"/>
</dbReference>
<dbReference type="UniPathway" id="UPA00074">
    <property type="reaction ID" value="UER00125"/>
</dbReference>
<dbReference type="Pfam" id="PF01071">
    <property type="entry name" value="GARS_A"/>
    <property type="match status" value="1"/>
</dbReference>
<evidence type="ECO:0000256" key="13">
    <source>
        <dbReference type="PROSITE-ProRule" id="PRU00409"/>
    </source>
</evidence>
<dbReference type="Pfam" id="PF02843">
    <property type="entry name" value="GARS_C"/>
    <property type="match status" value="1"/>
</dbReference>
<keyword evidence="5 12" id="KW-0436">Ligase</keyword>
<evidence type="ECO:0000313" key="17">
    <source>
        <dbReference type="Proteomes" id="UP000035368"/>
    </source>
</evidence>
<keyword evidence="8 13" id="KW-0067">ATP-binding</keyword>
<feature type="region of interest" description="Disordered" evidence="14">
    <location>
        <begin position="321"/>
        <end position="340"/>
    </location>
</feature>
<evidence type="ECO:0000256" key="6">
    <source>
        <dbReference type="ARBA" id="ARBA00022741"/>
    </source>
</evidence>
<evidence type="ECO:0000313" key="16">
    <source>
        <dbReference type="EMBL" id="AKK03935.1"/>
    </source>
</evidence>
<evidence type="ECO:0000256" key="12">
    <source>
        <dbReference type="HAMAP-Rule" id="MF_00138"/>
    </source>
</evidence>
<keyword evidence="6 13" id="KW-0547">Nucleotide-binding</keyword>
<dbReference type="SMART" id="SM01210">
    <property type="entry name" value="GARS_C"/>
    <property type="match status" value="1"/>
</dbReference>
<dbReference type="GO" id="GO:0046872">
    <property type="term" value="F:metal ion binding"/>
    <property type="evidence" value="ECO:0007669"/>
    <property type="project" value="InterPro"/>
</dbReference>
<evidence type="ECO:0000256" key="4">
    <source>
        <dbReference type="ARBA" id="ARBA00013255"/>
    </source>
</evidence>
<dbReference type="InterPro" id="IPR020559">
    <property type="entry name" value="PRibGlycinamide_synth_CS"/>
</dbReference>
<evidence type="ECO:0000256" key="5">
    <source>
        <dbReference type="ARBA" id="ARBA00022598"/>
    </source>
</evidence>
<dbReference type="STRING" id="1050174.CEPID_10525"/>
<accession>A0A0G3GTQ7</accession>
<dbReference type="PANTHER" id="PTHR43472:SF1">
    <property type="entry name" value="PHOSPHORIBOSYLAMINE--GLYCINE LIGASE, CHLOROPLASTIC"/>
    <property type="match status" value="1"/>
</dbReference>
<comment type="similarity">
    <text evidence="9 12">Belongs to the GARS family.</text>
</comment>
<dbReference type="SUPFAM" id="SSF56059">
    <property type="entry name" value="Glutathione synthetase ATP-binding domain-like"/>
    <property type="match status" value="1"/>
</dbReference>
<dbReference type="PATRIC" id="fig|1050174.4.peg.2119"/>
<dbReference type="Gene3D" id="3.30.1490.20">
    <property type="entry name" value="ATP-grasp fold, A domain"/>
    <property type="match status" value="1"/>
</dbReference>